<dbReference type="SMART" id="SM00460">
    <property type="entry name" value="TGc"/>
    <property type="match status" value="1"/>
</dbReference>
<organism evidence="3 4">
    <name type="scientific">Paenibacillus nuruki</name>
    <dbReference type="NCBI Taxonomy" id="1886670"/>
    <lineage>
        <taxon>Bacteria</taxon>
        <taxon>Bacillati</taxon>
        <taxon>Bacillota</taxon>
        <taxon>Bacilli</taxon>
        <taxon>Bacillales</taxon>
        <taxon>Paenibacillaceae</taxon>
        <taxon>Paenibacillus</taxon>
    </lineage>
</organism>
<dbReference type="Gene3D" id="3.10.620.30">
    <property type="match status" value="1"/>
</dbReference>
<feature type="signal peptide" evidence="1">
    <location>
        <begin position="1"/>
        <end position="24"/>
    </location>
</feature>
<reference evidence="3 4" key="1">
    <citation type="submission" date="2016-08" db="EMBL/GenBank/DDBJ databases">
        <title>Genome sequencing of Paenibacillus sp. TI45-13ar, isolated from Korean traditional nuruk.</title>
        <authorList>
            <person name="Kim S.-J."/>
        </authorList>
    </citation>
    <scope>NUCLEOTIDE SEQUENCE [LARGE SCALE GENOMIC DNA]</scope>
    <source>
        <strain evidence="3 4">TI45-13ar</strain>
    </source>
</reference>
<evidence type="ECO:0000313" key="4">
    <source>
        <dbReference type="Proteomes" id="UP000094578"/>
    </source>
</evidence>
<comment type="caution">
    <text evidence="3">The sequence shown here is derived from an EMBL/GenBank/DDBJ whole genome shotgun (WGS) entry which is preliminary data.</text>
</comment>
<dbReference type="RefSeq" id="WP_069326723.1">
    <property type="nucleotide sequence ID" value="NZ_MDER01000031.1"/>
</dbReference>
<dbReference type="PANTHER" id="PTHR33490:SF3">
    <property type="entry name" value="CONSERVED INTEGRAL MEMBRANE PROTEIN"/>
    <property type="match status" value="1"/>
</dbReference>
<dbReference type="STRING" id="1886670.PTI45_01296"/>
<evidence type="ECO:0000256" key="1">
    <source>
        <dbReference type="SAM" id="SignalP"/>
    </source>
</evidence>
<keyword evidence="4" id="KW-1185">Reference proteome</keyword>
<dbReference type="AlphaFoldDB" id="A0A1E3L629"/>
<proteinExistence type="predicted"/>
<dbReference type="PATRIC" id="fig|1886670.3.peg.1321"/>
<protein>
    <recommendedName>
        <fullName evidence="2">Transglutaminase-like domain-containing protein</fullName>
    </recommendedName>
</protein>
<evidence type="ECO:0000259" key="2">
    <source>
        <dbReference type="SMART" id="SM00460"/>
    </source>
</evidence>
<name>A0A1E3L629_9BACL</name>
<dbReference type="PANTHER" id="PTHR33490">
    <property type="entry name" value="BLR5614 PROTEIN-RELATED"/>
    <property type="match status" value="1"/>
</dbReference>
<accession>A0A1E3L629</accession>
<dbReference type="InterPro" id="IPR002931">
    <property type="entry name" value="Transglutaminase-like"/>
</dbReference>
<dbReference type="Proteomes" id="UP000094578">
    <property type="component" value="Unassembled WGS sequence"/>
</dbReference>
<dbReference type="SUPFAM" id="SSF54001">
    <property type="entry name" value="Cysteine proteinases"/>
    <property type="match status" value="1"/>
</dbReference>
<sequence>MKKLLLTCLTAFTLISFAPTHTYASTTTTTDSWLDTSTVSEGFIAVHYNAPSHTRTKLMISKNDVNYTYDLNASQSDSSFPLQLGNGTYNVTILENTSGNSYKKIQGDSLEMNLDDSNAVYLASTQNVDWKNAPALISKAQQLTKNATTDEQKAQAIYNYITTNVKYDYKFASALPAVYVPDAANTLVSNTGICYDYASLNAAMLRSVGVPTKLVMGNSTNVKEYHAWNEVFLNGQWVTVDTTIDATLKQNGKTTTLTKPASQYKAVKTY</sequence>
<evidence type="ECO:0000313" key="3">
    <source>
        <dbReference type="EMBL" id="ODP29287.1"/>
    </source>
</evidence>
<feature type="domain" description="Transglutaminase-like" evidence="2">
    <location>
        <begin position="186"/>
        <end position="244"/>
    </location>
</feature>
<gene>
    <name evidence="3" type="ORF">PTI45_01296</name>
</gene>
<feature type="chain" id="PRO_5009131308" description="Transglutaminase-like domain-containing protein" evidence="1">
    <location>
        <begin position="25"/>
        <end position="270"/>
    </location>
</feature>
<dbReference type="Pfam" id="PF01841">
    <property type="entry name" value="Transglut_core"/>
    <property type="match status" value="1"/>
</dbReference>
<keyword evidence="1" id="KW-0732">Signal</keyword>
<dbReference type="EMBL" id="MDER01000031">
    <property type="protein sequence ID" value="ODP29287.1"/>
    <property type="molecule type" value="Genomic_DNA"/>
</dbReference>
<dbReference type="InterPro" id="IPR038765">
    <property type="entry name" value="Papain-like_cys_pep_sf"/>
</dbReference>